<keyword evidence="3" id="KW-1185">Reference proteome</keyword>
<dbReference type="AlphaFoldDB" id="A0A8J2VUC6"/>
<comment type="caution">
    <text evidence="2">The sequence shown here is derived from an EMBL/GenBank/DDBJ whole genome shotgun (WGS) entry which is preliminary data.</text>
</comment>
<evidence type="ECO:0000313" key="3">
    <source>
        <dbReference type="Proteomes" id="UP000602745"/>
    </source>
</evidence>
<dbReference type="EMBL" id="BMCP01000001">
    <property type="protein sequence ID" value="GGE37861.1"/>
    <property type="molecule type" value="Genomic_DNA"/>
</dbReference>
<evidence type="ECO:0000313" key="2">
    <source>
        <dbReference type="EMBL" id="GGE37861.1"/>
    </source>
</evidence>
<keyword evidence="1 2" id="KW-0808">Transferase</keyword>
<dbReference type="RefSeq" id="WP_188408950.1">
    <property type="nucleotide sequence ID" value="NZ_BMCP01000001.1"/>
</dbReference>
<dbReference type="InterPro" id="IPR044855">
    <property type="entry name" value="CoA-Trfase_III_dom3_sf"/>
</dbReference>
<accession>A0A8J2VUC6</accession>
<evidence type="ECO:0000256" key="1">
    <source>
        <dbReference type="ARBA" id="ARBA00022679"/>
    </source>
</evidence>
<name>A0A8J2VUC6_9RHOB</name>
<dbReference type="InterPro" id="IPR023606">
    <property type="entry name" value="CoA-Trfase_III_dom_1_sf"/>
</dbReference>
<proteinExistence type="predicted"/>
<dbReference type="Proteomes" id="UP000602745">
    <property type="component" value="Unassembled WGS sequence"/>
</dbReference>
<sequence>MPAPLEGLRVLEIARILAGPWAGQILADLGADVIKVESPNGDDTRGWGPPFVEGPEGPESAAYFHACNRGKRSIAIDFSKPGGQQIVRDLAAKADVVIENFKVGGLEKFGLDHRSLRALNPRLIYCSVTGFGQTGPYAHRAGYDIMIQGMGGIMDLTGEPDREPQKMGVAFVDIFTGVYSVVAIQAALAHRDKTGEGQHIDMALLDTLTGVLGNQALNYLVSGTAPRRLGNAHPSIVPYQVFPTSDGHFIAAVGNDGQFRRFVTVLGAPELADHSSYATNPSRVTHRETLVPLITALTANFTRDDLLARLEAEGVPAGPINTVADVFADPQVLHRGMRMDLPADDGTVPSVRTPILMSASPLSYTKAAPQLGGDTAAVLAELGRSAEEIAQLTAEGIVAGPAR</sequence>
<dbReference type="Gene3D" id="3.40.50.10540">
    <property type="entry name" value="Crotonobetainyl-coa:carnitine coa-transferase, domain 1"/>
    <property type="match status" value="1"/>
</dbReference>
<organism evidence="2 3">
    <name type="scientific">Agaricicola taiwanensis</name>
    <dbReference type="NCBI Taxonomy" id="591372"/>
    <lineage>
        <taxon>Bacteria</taxon>
        <taxon>Pseudomonadati</taxon>
        <taxon>Pseudomonadota</taxon>
        <taxon>Alphaproteobacteria</taxon>
        <taxon>Rhodobacterales</taxon>
        <taxon>Paracoccaceae</taxon>
        <taxon>Agaricicola</taxon>
    </lineage>
</organism>
<dbReference type="Pfam" id="PF02515">
    <property type="entry name" value="CoA_transf_3"/>
    <property type="match status" value="1"/>
</dbReference>
<protein>
    <submittedName>
        <fullName evidence="2">CoA transferase</fullName>
    </submittedName>
</protein>
<dbReference type="InterPro" id="IPR050483">
    <property type="entry name" value="CoA-transferase_III_domain"/>
</dbReference>
<dbReference type="InterPro" id="IPR003673">
    <property type="entry name" value="CoA-Trfase_fam_III"/>
</dbReference>
<dbReference type="GO" id="GO:0008410">
    <property type="term" value="F:CoA-transferase activity"/>
    <property type="evidence" value="ECO:0007669"/>
    <property type="project" value="TreeGrafter"/>
</dbReference>
<reference evidence="2" key="2">
    <citation type="submission" date="2020-09" db="EMBL/GenBank/DDBJ databases">
        <authorList>
            <person name="Sun Q."/>
            <person name="Sedlacek I."/>
        </authorList>
    </citation>
    <scope>NUCLEOTIDE SEQUENCE</scope>
    <source>
        <strain evidence="2">CCM 7684</strain>
    </source>
</reference>
<dbReference type="SUPFAM" id="SSF89796">
    <property type="entry name" value="CoA-transferase family III (CaiB/BaiF)"/>
    <property type="match status" value="1"/>
</dbReference>
<dbReference type="PANTHER" id="PTHR48207">
    <property type="entry name" value="SUCCINATE--HYDROXYMETHYLGLUTARATE COA-TRANSFERASE"/>
    <property type="match status" value="1"/>
</dbReference>
<reference evidence="2" key="1">
    <citation type="journal article" date="2014" name="Int. J. Syst. Evol. Microbiol.">
        <title>Complete genome sequence of Corynebacterium casei LMG S-19264T (=DSM 44701T), isolated from a smear-ripened cheese.</title>
        <authorList>
            <consortium name="US DOE Joint Genome Institute (JGI-PGF)"/>
            <person name="Walter F."/>
            <person name="Albersmeier A."/>
            <person name="Kalinowski J."/>
            <person name="Ruckert C."/>
        </authorList>
    </citation>
    <scope>NUCLEOTIDE SEQUENCE</scope>
    <source>
        <strain evidence="2">CCM 7684</strain>
    </source>
</reference>
<dbReference type="Gene3D" id="3.30.1540.10">
    <property type="entry name" value="formyl-coa transferase, domain 3"/>
    <property type="match status" value="1"/>
</dbReference>
<gene>
    <name evidence="2" type="ORF">GCM10007276_14080</name>
</gene>
<dbReference type="PANTHER" id="PTHR48207:SF3">
    <property type="entry name" value="SUCCINATE--HYDROXYMETHYLGLUTARATE COA-TRANSFERASE"/>
    <property type="match status" value="1"/>
</dbReference>